<keyword evidence="1" id="KW-0175">Coiled coil</keyword>
<dbReference type="KEGG" id="beq:BEWA_022020"/>
<evidence type="ECO:0000313" key="3">
    <source>
        <dbReference type="Proteomes" id="UP000031512"/>
    </source>
</evidence>
<protein>
    <submittedName>
        <fullName evidence="2">Uncharacterized protein</fullName>
    </submittedName>
</protein>
<dbReference type="Proteomes" id="UP000031512">
    <property type="component" value="Chromosome 1"/>
</dbReference>
<dbReference type="GeneID" id="15806082"/>
<accession>L0AWS8</accession>
<evidence type="ECO:0000313" key="2">
    <source>
        <dbReference type="EMBL" id="AFZ79354.1"/>
    </source>
</evidence>
<reference evidence="2 3" key="1">
    <citation type="journal article" date="2012" name="BMC Genomics">
        <title>Comparative genomic analysis and phylogenetic position of Theileria equi.</title>
        <authorList>
            <person name="Kappmeyer L.S."/>
            <person name="Thiagarajan M."/>
            <person name="Herndon D.R."/>
            <person name="Ramsay J.D."/>
            <person name="Caler E."/>
            <person name="Djikeng A."/>
            <person name="Gillespie J.J."/>
            <person name="Lau A.O."/>
            <person name="Roalson E.H."/>
            <person name="Silva J.C."/>
            <person name="Silva M.G."/>
            <person name="Suarez C.E."/>
            <person name="Ueti M.W."/>
            <person name="Nene V.M."/>
            <person name="Mealey R.H."/>
            <person name="Knowles D.P."/>
            <person name="Brayton K.A."/>
        </authorList>
    </citation>
    <scope>NUCLEOTIDE SEQUENCE [LARGE SCALE GENOMIC DNA]</scope>
    <source>
        <strain evidence="2 3">WA</strain>
    </source>
</reference>
<proteinExistence type="predicted"/>
<dbReference type="RefSeq" id="XP_004829020.1">
    <property type="nucleotide sequence ID" value="XM_004828963.1"/>
</dbReference>
<sequence length="502" mass="56984">MDGETDIFSRLGSKFATALGEVGNQLRQHAKQATREIGFSIDTLQSPFCGNPGDVQCSLFSFIGTNSSKSTNINISGTYTFDFDVRFHPKEIGLIVVSLGRVDRSDFKFAWKRCLKSYETPLDNVDGCEYRLNADDVGATIVVTCSNFTTGEVAVAEIGPVDIDVRSKRLIQDALFNNTSRHPLYLQAVHDSAKTDIQYAEQRGNGSNRYLLYILLEELMVQPEEMTSLSSNDPRVYRSRFSSSYPRVRLDPGNDLVFFIKMNENVELEFKVYSRQQRDLIVLMVRVFHSRTLLLNSFEYNSLELTRDGRLDTVVNNKNFNMNAMLQKLNNELSVAIEDNNRLKRELHQSKQEKTFLELEIKSTIQVFQQQIAGDAKDITCTELSGPNVTRSSEISRQTTNASGVTSADIEEMSTYNKDQSEDVYVELINRNAMLVEQVSRLSAENANLQAEIDTVTSEKNRLQKHSQCVLQDFEKLKNENLELTKTMGELKKKIRKLTLVT</sequence>
<keyword evidence="3" id="KW-1185">Reference proteome</keyword>
<dbReference type="OrthoDB" id="440020at2759"/>
<organism evidence="2 3">
    <name type="scientific">Theileria equi strain WA</name>
    <dbReference type="NCBI Taxonomy" id="1537102"/>
    <lineage>
        <taxon>Eukaryota</taxon>
        <taxon>Sar</taxon>
        <taxon>Alveolata</taxon>
        <taxon>Apicomplexa</taxon>
        <taxon>Aconoidasida</taxon>
        <taxon>Piroplasmida</taxon>
        <taxon>Theileriidae</taxon>
        <taxon>Theileria</taxon>
    </lineage>
</organism>
<feature type="coiled-coil region" evidence="1">
    <location>
        <begin position="432"/>
        <end position="494"/>
    </location>
</feature>
<dbReference type="eggNOG" id="ENOG502SD2R">
    <property type="taxonomic scope" value="Eukaryota"/>
</dbReference>
<evidence type="ECO:0000256" key="1">
    <source>
        <dbReference type="SAM" id="Coils"/>
    </source>
</evidence>
<feature type="coiled-coil region" evidence="1">
    <location>
        <begin position="326"/>
        <end position="360"/>
    </location>
</feature>
<dbReference type="VEuPathDB" id="PiroplasmaDB:BEWA_022020"/>
<gene>
    <name evidence="2" type="ORF">BEWA_022020</name>
</gene>
<dbReference type="EMBL" id="CP001669">
    <property type="protein sequence ID" value="AFZ79354.1"/>
    <property type="molecule type" value="Genomic_DNA"/>
</dbReference>
<dbReference type="AlphaFoldDB" id="L0AWS8"/>
<name>L0AWS8_THEEQ</name>